<feature type="domain" description="GmrSD restriction endonucleases N-terminal" evidence="1">
    <location>
        <begin position="15"/>
        <end position="226"/>
    </location>
</feature>
<proteinExistence type="predicted"/>
<dbReference type="Pfam" id="PF07510">
    <property type="entry name" value="GmrSD_C"/>
    <property type="match status" value="1"/>
</dbReference>
<gene>
    <name evidence="3" type="ORF">M2319_003262</name>
</gene>
<accession>A0ABT3HET9</accession>
<name>A0ABT3HET9_9HYPH</name>
<dbReference type="PANTHER" id="PTHR35149">
    <property type="entry name" value="SLL5132 PROTEIN"/>
    <property type="match status" value="1"/>
</dbReference>
<evidence type="ECO:0000313" key="4">
    <source>
        <dbReference type="Proteomes" id="UP001209755"/>
    </source>
</evidence>
<evidence type="ECO:0000259" key="1">
    <source>
        <dbReference type="Pfam" id="PF03235"/>
    </source>
</evidence>
<dbReference type="PANTHER" id="PTHR35149:SF1">
    <property type="entry name" value="DUF5655 DOMAIN-CONTAINING PROTEIN"/>
    <property type="match status" value="1"/>
</dbReference>
<dbReference type="InterPro" id="IPR011089">
    <property type="entry name" value="GmrSD_C"/>
</dbReference>
<feature type="domain" description="GmrSD restriction endonucleases C-terminal" evidence="2">
    <location>
        <begin position="415"/>
        <end position="544"/>
    </location>
</feature>
<sequence length="555" mass="63753">MQLNPLHLTIAGLVEGRLFRIPGYQRAYSWQKRQRQDLFADIDEAYRSGREHFMATVVALAREKRTIVADEFTAVELVDGQQRVTTLIILLKAIEKSLSSVEDGEVRAKRDLCDLLVKGDEHSLVLLQTNHDSSNVFTSYVRTGKFDENCIATASDQNLVEAFQDCERFVASWANKGKLIELLATIRNRLSLIYHELSNEATVYRVFEVLNSRGLDVRWVDKTKSQMMASIFEFSEEGARDDSLCEMRTIWQDIYRILGMKPLLGTEALRFAGTLLAASQPNRILGEEDASVALIRHGGKELAKIVETAEWLRKVVRFVNEISSDERRAAVTKIAHARFLAIAIMLRDFNKETQDRLLLGWEKVTFRIFALGGADSRMKVGEYVRLAYDIWAKKLTDTEIFEKLRIIGEDYNLKSMFRDKHYWEYCYDGWAEELRYLLFRYDEHLSEQAGEQINISQWNKIWTVEPSKSIEHIVPQSAAPDFEHHLGNLTMLAPGVNSSLQNKSPDKKADAYLSCGIRETMTVGKRIKETGEWTESEVKDRAKRIEQFALAEWGE</sequence>
<evidence type="ECO:0008006" key="5">
    <source>
        <dbReference type="Google" id="ProtNLM"/>
    </source>
</evidence>
<reference evidence="4" key="1">
    <citation type="submission" date="2023-07" db="EMBL/GenBank/DDBJ databases">
        <title>Genome sequencing of Purple Non-Sulfur Bacteria from various extreme environments.</title>
        <authorList>
            <person name="Mayer M."/>
        </authorList>
    </citation>
    <scope>NUCLEOTIDE SEQUENCE [LARGE SCALE GENOMIC DNA]</scope>
    <source>
        <strain evidence="4">DSM 17935</strain>
    </source>
</reference>
<keyword evidence="4" id="KW-1185">Reference proteome</keyword>
<evidence type="ECO:0000259" key="2">
    <source>
        <dbReference type="Pfam" id="PF07510"/>
    </source>
</evidence>
<comment type="caution">
    <text evidence="3">The sequence shown here is derived from an EMBL/GenBank/DDBJ whole genome shotgun (WGS) entry which is preliminary data.</text>
</comment>
<organism evidence="3 4">
    <name type="scientific">Rhodobium gokarnense</name>
    <dbReference type="NCBI Taxonomy" id="364296"/>
    <lineage>
        <taxon>Bacteria</taxon>
        <taxon>Pseudomonadati</taxon>
        <taxon>Pseudomonadota</taxon>
        <taxon>Alphaproteobacteria</taxon>
        <taxon>Hyphomicrobiales</taxon>
        <taxon>Rhodobiaceae</taxon>
        <taxon>Rhodobium</taxon>
    </lineage>
</organism>
<dbReference type="RefSeq" id="WP_264602502.1">
    <property type="nucleotide sequence ID" value="NZ_JAOQNS010000009.1"/>
</dbReference>
<protein>
    <recommendedName>
        <fullName evidence="5">DUF262 domain-containing protein</fullName>
    </recommendedName>
</protein>
<evidence type="ECO:0000313" key="3">
    <source>
        <dbReference type="EMBL" id="MCW2308913.1"/>
    </source>
</evidence>
<dbReference type="Pfam" id="PF03235">
    <property type="entry name" value="GmrSD_N"/>
    <property type="match status" value="1"/>
</dbReference>
<dbReference type="EMBL" id="JAOQNS010000009">
    <property type="protein sequence ID" value="MCW2308913.1"/>
    <property type="molecule type" value="Genomic_DNA"/>
</dbReference>
<dbReference type="InterPro" id="IPR004919">
    <property type="entry name" value="GmrSD_N"/>
</dbReference>
<dbReference type="Proteomes" id="UP001209755">
    <property type="component" value="Unassembled WGS sequence"/>
</dbReference>